<keyword evidence="9 10" id="KW-0472">Membrane</keyword>
<dbReference type="Gene3D" id="1.10.15.40">
    <property type="entry name" value="Electron transport complex subunit B, putative Fe-S cluster"/>
    <property type="match status" value="1"/>
</dbReference>
<dbReference type="EC" id="7.-.-.-" evidence="10"/>
<feature type="binding site" evidence="10">
    <location>
        <position position="171"/>
    </location>
    <ligand>
        <name>[4Fe-4S] cluster</name>
        <dbReference type="ChEBI" id="CHEBI:49883"/>
        <label>3</label>
    </ligand>
</feature>
<feature type="domain" description="4Fe-4S ferredoxin-type" evidence="11">
    <location>
        <begin position="204"/>
        <end position="233"/>
    </location>
</feature>
<feature type="binding site" evidence="10">
    <location>
        <position position="138"/>
    </location>
    <ligand>
        <name>[4Fe-4S] cluster</name>
        <dbReference type="ChEBI" id="CHEBI:49883"/>
        <label>2</label>
    </ligand>
</feature>
<dbReference type="InterPro" id="IPR017900">
    <property type="entry name" value="4Fe4S_Fe_S_CS"/>
</dbReference>
<accession>A0A399FX84</accession>
<dbReference type="HAMAP" id="MF_00463">
    <property type="entry name" value="RsxB_RnfB"/>
    <property type="match status" value="1"/>
</dbReference>
<dbReference type="CDD" id="cd10549">
    <property type="entry name" value="MtMvhB_like"/>
    <property type="match status" value="1"/>
</dbReference>
<keyword evidence="7 10" id="KW-0408">Iron</keyword>
<dbReference type="InterPro" id="IPR050395">
    <property type="entry name" value="4Fe4S_Ferredoxin_RnfB"/>
</dbReference>
<organism evidence="13 14">
    <name type="scientific">candidate division NPL-UPA2 bacterium Unc8</name>
    <dbReference type="NCBI Taxonomy" id="1980939"/>
    <lineage>
        <taxon>Bacteria</taxon>
    </lineage>
</organism>
<keyword evidence="1 10" id="KW-0813">Transport</keyword>
<evidence type="ECO:0000256" key="9">
    <source>
        <dbReference type="ARBA" id="ARBA00023136"/>
    </source>
</evidence>
<reference evidence="13 14" key="1">
    <citation type="submission" date="2018-08" db="EMBL/GenBank/DDBJ databases">
        <title>Draft genome of candidate division NPL-UPA2 bacterium Unc8 that adapted to ultra-basic serpentinizing groundwater.</title>
        <authorList>
            <person name="Ishii S."/>
            <person name="Suzuki S."/>
            <person name="Nealson K.H."/>
        </authorList>
    </citation>
    <scope>NUCLEOTIDE SEQUENCE [LARGE SCALE GENOMIC DNA]</scope>
    <source>
        <strain evidence="13">Unc8</strain>
    </source>
</reference>
<dbReference type="GO" id="GO:0046872">
    <property type="term" value="F:metal ion binding"/>
    <property type="evidence" value="ECO:0007669"/>
    <property type="project" value="UniProtKB-KW"/>
</dbReference>
<gene>
    <name evidence="10" type="primary">rnfB</name>
    <name evidence="13" type="ORF">B9J77_04660</name>
</gene>
<keyword evidence="3 10" id="KW-0479">Metal-binding</keyword>
<dbReference type="PANTHER" id="PTHR43560:SF1">
    <property type="entry name" value="ION-TRANSLOCATING OXIDOREDUCTASE COMPLEX SUBUNIT B"/>
    <property type="match status" value="1"/>
</dbReference>
<comment type="function">
    <text evidence="10">Part of a membrane-bound complex that couples electron transfer with translocation of ions across the membrane.</text>
</comment>
<dbReference type="EMBL" id="NDHY01000013">
    <property type="protein sequence ID" value="RIH99752.1"/>
    <property type="molecule type" value="Genomic_DNA"/>
</dbReference>
<dbReference type="AlphaFoldDB" id="A0A399FX84"/>
<proteinExistence type="inferred from homology"/>
<dbReference type="GO" id="GO:0051539">
    <property type="term" value="F:4 iron, 4 sulfur cluster binding"/>
    <property type="evidence" value="ECO:0007669"/>
    <property type="project" value="UniProtKB-UniRule"/>
</dbReference>
<comment type="caution">
    <text evidence="10">Lacks conserved residue(s) required for the propagation of feature annotation.</text>
</comment>
<dbReference type="GO" id="GO:0009055">
    <property type="term" value="F:electron transfer activity"/>
    <property type="evidence" value="ECO:0007669"/>
    <property type="project" value="InterPro"/>
</dbReference>
<feature type="domain" description="4Fe-4S" evidence="12">
    <location>
        <begin position="29"/>
        <end position="88"/>
    </location>
</feature>
<keyword evidence="8 10" id="KW-0411">Iron-sulfur</keyword>
<feature type="region of interest" description="Hydrophobic" evidence="10">
    <location>
        <begin position="1"/>
        <end position="23"/>
    </location>
</feature>
<comment type="subcellular location">
    <subcellularLocation>
        <location evidence="10">Cell membrane</location>
    </subcellularLocation>
</comment>
<evidence type="ECO:0000256" key="3">
    <source>
        <dbReference type="ARBA" id="ARBA00022723"/>
    </source>
</evidence>
<evidence type="ECO:0000313" key="13">
    <source>
        <dbReference type="EMBL" id="RIH99752.1"/>
    </source>
</evidence>
<dbReference type="Gene3D" id="3.30.70.20">
    <property type="match status" value="2"/>
</dbReference>
<feature type="domain" description="4Fe-4S ferredoxin-type" evidence="11">
    <location>
        <begin position="235"/>
        <end position="262"/>
    </location>
</feature>
<dbReference type="Pfam" id="PF00037">
    <property type="entry name" value="Fer4"/>
    <property type="match status" value="1"/>
</dbReference>
<protein>
    <recommendedName>
        <fullName evidence="10">Ion-translocating oxidoreductase complex subunit B</fullName>
        <ecNumber evidence="10">7.-.-.-</ecNumber>
    </recommendedName>
    <alternativeName>
        <fullName evidence="10">Rnf electron transport complex subunit B</fullName>
    </alternativeName>
</protein>
<evidence type="ECO:0000259" key="11">
    <source>
        <dbReference type="PROSITE" id="PS51379"/>
    </source>
</evidence>
<evidence type="ECO:0000259" key="12">
    <source>
        <dbReference type="PROSITE" id="PS51656"/>
    </source>
</evidence>
<name>A0A399FX84_UNCN2</name>
<keyword evidence="6 10" id="KW-0249">Electron transport</keyword>
<keyword evidence="5 10" id="KW-1278">Translocase</keyword>
<feature type="binding site" evidence="10">
    <location>
        <position position="71"/>
    </location>
    <ligand>
        <name>[4Fe-4S] cluster</name>
        <dbReference type="ChEBI" id="CHEBI:49883"/>
        <label>1</label>
    </ligand>
</feature>
<feature type="binding site" evidence="10">
    <location>
        <position position="148"/>
    </location>
    <ligand>
        <name>[4Fe-4S] cluster</name>
        <dbReference type="ChEBI" id="CHEBI:49883"/>
        <label>3</label>
    </ligand>
</feature>
<dbReference type="PROSITE" id="PS00198">
    <property type="entry name" value="4FE4S_FER_1"/>
    <property type="match status" value="3"/>
</dbReference>
<dbReference type="GO" id="GO:0022900">
    <property type="term" value="P:electron transport chain"/>
    <property type="evidence" value="ECO:0007669"/>
    <property type="project" value="UniProtKB-UniRule"/>
</dbReference>
<feature type="binding site" evidence="10">
    <location>
        <position position="46"/>
    </location>
    <ligand>
        <name>[4Fe-4S] cluster</name>
        <dbReference type="ChEBI" id="CHEBI:49883"/>
        <label>1</label>
    </ligand>
</feature>
<feature type="domain" description="4Fe-4S ferredoxin-type" evidence="11">
    <location>
        <begin position="159"/>
        <end position="188"/>
    </location>
</feature>
<dbReference type="PROSITE" id="PS51656">
    <property type="entry name" value="4FE4S"/>
    <property type="match status" value="1"/>
</dbReference>
<evidence type="ECO:0000256" key="7">
    <source>
        <dbReference type="ARBA" id="ARBA00023004"/>
    </source>
</evidence>
<evidence type="ECO:0000256" key="6">
    <source>
        <dbReference type="ARBA" id="ARBA00022982"/>
    </source>
</evidence>
<comment type="cofactor">
    <cofactor evidence="10">
        <name>[4Fe-4S] cluster</name>
        <dbReference type="ChEBI" id="CHEBI:49883"/>
    </cofactor>
    <text evidence="10">Binds 3 [4Fe-4S] clusters.</text>
</comment>
<evidence type="ECO:0000256" key="10">
    <source>
        <dbReference type="HAMAP-Rule" id="MF_00463"/>
    </source>
</evidence>
<dbReference type="PANTHER" id="PTHR43560">
    <property type="entry name" value="ION-TRANSLOCATING OXIDOREDUCTASE COMPLEX SUBUNIT B"/>
    <property type="match status" value="1"/>
</dbReference>
<keyword evidence="4 10" id="KW-0677">Repeat</keyword>
<comment type="caution">
    <text evidence="13">The sequence shown here is derived from an EMBL/GenBank/DDBJ whole genome shotgun (WGS) entry which is preliminary data.</text>
</comment>
<dbReference type="Proteomes" id="UP000266287">
    <property type="component" value="Unassembled WGS sequence"/>
</dbReference>
<evidence type="ECO:0000256" key="5">
    <source>
        <dbReference type="ARBA" id="ARBA00022967"/>
    </source>
</evidence>
<dbReference type="PROSITE" id="PS51379">
    <property type="entry name" value="4FE4S_FER_2"/>
    <property type="match status" value="3"/>
</dbReference>
<dbReference type="Pfam" id="PF12838">
    <property type="entry name" value="Fer4_7"/>
    <property type="match status" value="1"/>
</dbReference>
<evidence type="ECO:0000256" key="8">
    <source>
        <dbReference type="ARBA" id="ARBA00023014"/>
    </source>
</evidence>
<keyword evidence="2 10" id="KW-0004">4Fe-4S</keyword>
<feature type="binding site" evidence="10">
    <location>
        <position position="178"/>
    </location>
    <ligand>
        <name>[4Fe-4S] cluster</name>
        <dbReference type="ChEBI" id="CHEBI:49883"/>
        <label>2</label>
    </ligand>
</feature>
<dbReference type="SUPFAM" id="SSF54862">
    <property type="entry name" value="4Fe-4S ferredoxins"/>
    <property type="match status" value="1"/>
</dbReference>
<evidence type="ECO:0000256" key="1">
    <source>
        <dbReference type="ARBA" id="ARBA00022448"/>
    </source>
</evidence>
<dbReference type="InterPro" id="IPR007202">
    <property type="entry name" value="4Fe-4S_dom"/>
</dbReference>
<dbReference type="Pfam" id="PF04060">
    <property type="entry name" value="FeS"/>
    <property type="match status" value="1"/>
</dbReference>
<feature type="binding site" evidence="10">
    <location>
        <position position="134"/>
    </location>
    <ligand>
        <name>[4Fe-4S] cluster</name>
        <dbReference type="ChEBI" id="CHEBI:49883"/>
        <label>2</label>
    </ligand>
</feature>
<dbReference type="InterPro" id="IPR010207">
    <property type="entry name" value="Elect_transpt_cplx_RnfB/RsxB"/>
</dbReference>
<evidence type="ECO:0000256" key="2">
    <source>
        <dbReference type="ARBA" id="ARBA00022485"/>
    </source>
</evidence>
<evidence type="ECO:0000256" key="4">
    <source>
        <dbReference type="ARBA" id="ARBA00022737"/>
    </source>
</evidence>
<comment type="similarity">
    <text evidence="10">Belongs to the 4Fe4S bacterial-type ferredoxin family. RnfB subfamily.</text>
</comment>
<keyword evidence="10" id="KW-1003">Cell membrane</keyword>
<dbReference type="GO" id="GO:0005886">
    <property type="term" value="C:plasma membrane"/>
    <property type="evidence" value="ECO:0007669"/>
    <property type="project" value="UniProtKB-SubCell"/>
</dbReference>
<feature type="binding site" evidence="10">
    <location>
        <position position="174"/>
    </location>
    <ligand>
        <name>[4Fe-4S] cluster</name>
        <dbReference type="ChEBI" id="CHEBI:49883"/>
        <label>3</label>
    </ligand>
</feature>
<dbReference type="InterPro" id="IPR017896">
    <property type="entry name" value="4Fe4S_Fe-S-bd"/>
</dbReference>
<feature type="binding site" evidence="10">
    <location>
        <position position="168"/>
    </location>
    <ligand>
        <name>[4Fe-4S] cluster</name>
        <dbReference type="ChEBI" id="CHEBI:49883"/>
        <label>3</label>
    </ligand>
</feature>
<comment type="subunit">
    <text evidence="10">The complex is composed of six subunits: RnfA, RnfB, RnfC, RnfD, RnfE and RnfG.</text>
</comment>
<sequence>MLPAILSLTGLGILFAIGLVLASRKFSIKIDPVLEKVLKILPGTNCGACGKASCQLFADELVSKKTDVGGCLAGGSEVSHSLGELFEVNVEARERQVAVLLCRGGRDKTGERFIYQGISDCQPLSLLFGGNGSCQSGCIHLGSCRKACSFGAIMMGKDGLPLISPELCVGCGKCIKSCPKGVLRLFSEKEEPLITCSLHSRGREVTKVCEVGCIGCGKCVKVCPQEAIMLEDYLARIDYEKCNQCYLCVEECPKKVITTKEAMICIGG</sequence>
<feature type="binding site" evidence="10">
    <location>
        <position position="144"/>
    </location>
    <ligand>
        <name>[4Fe-4S] cluster</name>
        <dbReference type="ChEBI" id="CHEBI:49883"/>
        <label>2</label>
    </ligand>
</feature>
<feature type="binding site" evidence="10">
    <location>
        <position position="49"/>
    </location>
    <ligand>
        <name>[4Fe-4S] cluster</name>
        <dbReference type="ChEBI" id="CHEBI:49883"/>
        <label>1</label>
    </ligand>
</feature>
<evidence type="ECO:0000313" key="14">
    <source>
        <dbReference type="Proteomes" id="UP000266287"/>
    </source>
</evidence>
<feature type="binding site" evidence="10">
    <location>
        <position position="54"/>
    </location>
    <ligand>
        <name>[4Fe-4S] cluster</name>
        <dbReference type="ChEBI" id="CHEBI:49883"/>
        <label>1</label>
    </ligand>
</feature>